<evidence type="ECO:0000256" key="5">
    <source>
        <dbReference type="ARBA" id="ARBA00022448"/>
    </source>
</evidence>
<sequence length="217" mass="23945">MKATLTGKYESIKNFPTASLTVDTKVGDVKLKASVPDFVVADGRPSLSSLLSFALEKPGSFSIDYSHKNDVKFQFMNSVKVLEKAVDLTYTHARKENRTAVEGAVALDASNKIAVSNVLGTEEWKVRYTYAHGALRRTVIEPCYDVKANAWDVAVTRKFERGNAVKATFRTSSRSVDLEWTGDIPLNTTIKISGSINMAEKIAVPKLTAETTWSYEI</sequence>
<evidence type="ECO:0000256" key="7">
    <source>
        <dbReference type="ARBA" id="ARBA00022528"/>
    </source>
</evidence>
<evidence type="ECO:0000256" key="2">
    <source>
        <dbReference type="ARBA" id="ARBA00004396"/>
    </source>
</evidence>
<dbReference type="OrthoDB" id="746113at2759"/>
<accession>A0A8B7CPI2</accession>
<dbReference type="GO" id="GO:0034426">
    <property type="term" value="C:etioplast membrane"/>
    <property type="evidence" value="ECO:0007669"/>
    <property type="project" value="UniProtKB-SubCell"/>
</dbReference>
<keyword evidence="9" id="KW-0812">Transmembrane</keyword>
<evidence type="ECO:0000256" key="1">
    <source>
        <dbReference type="ARBA" id="ARBA00002327"/>
    </source>
</evidence>
<evidence type="ECO:0000256" key="11">
    <source>
        <dbReference type="ARBA" id="ARBA00023065"/>
    </source>
</evidence>
<dbReference type="AlphaFoldDB" id="A0A8B7CPI2"/>
<dbReference type="RefSeq" id="XP_008803624.1">
    <property type="nucleotide sequence ID" value="XM_008805402.3"/>
</dbReference>
<dbReference type="GO" id="GO:0046930">
    <property type="term" value="C:pore complex"/>
    <property type="evidence" value="ECO:0007669"/>
    <property type="project" value="UniProtKB-KW"/>
</dbReference>
<evidence type="ECO:0000256" key="8">
    <source>
        <dbReference type="ARBA" id="ARBA00022640"/>
    </source>
</evidence>
<dbReference type="GO" id="GO:0015288">
    <property type="term" value="F:porin activity"/>
    <property type="evidence" value="ECO:0007669"/>
    <property type="project" value="UniProtKB-KW"/>
</dbReference>
<dbReference type="GO" id="GO:0022843">
    <property type="term" value="F:voltage-gated monoatomic cation channel activity"/>
    <property type="evidence" value="ECO:0007669"/>
    <property type="project" value="InterPro"/>
</dbReference>
<keyword evidence="6" id="KW-1134">Transmembrane beta strand</keyword>
<keyword evidence="7" id="KW-0150">Chloroplast</keyword>
<evidence type="ECO:0000313" key="15">
    <source>
        <dbReference type="RefSeq" id="XP_008803624.1"/>
    </source>
</evidence>
<proteinExistence type="predicted"/>
<gene>
    <name evidence="15" type="primary">LOC103717131</name>
</gene>
<dbReference type="PANTHER" id="PTHR35284">
    <property type="entry name" value="OUTER ENVELOPE PORE PROTEIN 24A, CHLOROPLASTIC-RELATED"/>
    <property type="match status" value="1"/>
</dbReference>
<evidence type="ECO:0000256" key="4">
    <source>
        <dbReference type="ARBA" id="ARBA00011593"/>
    </source>
</evidence>
<evidence type="ECO:0000256" key="10">
    <source>
        <dbReference type="ARBA" id="ARBA00022805"/>
    </source>
</evidence>
<dbReference type="GO" id="GO:0009707">
    <property type="term" value="C:chloroplast outer membrane"/>
    <property type="evidence" value="ECO:0007669"/>
    <property type="project" value="UniProtKB-SubCell"/>
</dbReference>
<dbReference type="InterPro" id="IPR034626">
    <property type="entry name" value="OEP24"/>
</dbReference>
<keyword evidence="12" id="KW-0626">Porin</keyword>
<keyword evidence="13" id="KW-0472">Membrane</keyword>
<dbReference type="Proteomes" id="UP000228380">
    <property type="component" value="Unplaced"/>
</dbReference>
<keyword evidence="14" id="KW-1185">Reference proteome</keyword>
<evidence type="ECO:0000256" key="12">
    <source>
        <dbReference type="ARBA" id="ARBA00023114"/>
    </source>
</evidence>
<evidence type="ECO:0000256" key="9">
    <source>
        <dbReference type="ARBA" id="ARBA00022692"/>
    </source>
</evidence>
<evidence type="ECO:0000313" key="14">
    <source>
        <dbReference type="Proteomes" id="UP000228380"/>
    </source>
</evidence>
<evidence type="ECO:0000256" key="6">
    <source>
        <dbReference type="ARBA" id="ARBA00022452"/>
    </source>
</evidence>
<dbReference type="KEGG" id="pda:103717131"/>
<evidence type="ECO:0000256" key="13">
    <source>
        <dbReference type="ARBA" id="ARBA00023136"/>
    </source>
</evidence>
<keyword evidence="10" id="KW-1002">Plastid outer membrane</keyword>
<comment type="subunit">
    <text evidence="4">Homooligomers form large rather nonselective pores in plastidial outer membranes.</text>
</comment>
<name>A0A8B7CPI2_PHODC</name>
<keyword evidence="11" id="KW-0406">Ion transport</keyword>
<comment type="function">
    <text evidence="1">High-conductance voltage-dependent solute channel with a slight selectivity for cations transporting triosephosphates, dicarboxylic acids, ATP, inorganic phosphate (Pi), sugars, and positively or negatively charged amino acids.</text>
</comment>
<protein>
    <submittedName>
        <fullName evidence="15">Outer envelope pore protein 24, chloroplastic-like</fullName>
    </submittedName>
</protein>
<evidence type="ECO:0000256" key="3">
    <source>
        <dbReference type="ARBA" id="ARBA00004441"/>
    </source>
</evidence>
<dbReference type="GeneID" id="103717131"/>
<organism evidence="14 15">
    <name type="scientific">Phoenix dactylifera</name>
    <name type="common">Date palm</name>
    <dbReference type="NCBI Taxonomy" id="42345"/>
    <lineage>
        <taxon>Eukaryota</taxon>
        <taxon>Viridiplantae</taxon>
        <taxon>Streptophyta</taxon>
        <taxon>Embryophyta</taxon>
        <taxon>Tracheophyta</taxon>
        <taxon>Spermatophyta</taxon>
        <taxon>Magnoliopsida</taxon>
        <taxon>Liliopsida</taxon>
        <taxon>Arecaceae</taxon>
        <taxon>Coryphoideae</taxon>
        <taxon>Phoeniceae</taxon>
        <taxon>Phoenix</taxon>
    </lineage>
</organism>
<comment type="subcellular location">
    <subcellularLocation>
        <location evidence="2">Plastid</location>
        <location evidence="2">Chloroplast outer membrane</location>
        <topology evidence="2">Multi-pass membrane protein</topology>
    </subcellularLocation>
    <subcellularLocation>
        <location evidence="3">Plastid</location>
        <location evidence="3">Etioplast membrane</location>
        <topology evidence="3">Multi-pass membrane protein</topology>
    </subcellularLocation>
</comment>
<dbReference type="GO" id="GO:0034765">
    <property type="term" value="P:regulation of monoatomic ion transmembrane transport"/>
    <property type="evidence" value="ECO:0007669"/>
    <property type="project" value="InterPro"/>
</dbReference>
<dbReference type="PANTHER" id="PTHR35284:SF1">
    <property type="entry name" value="OUTER ENVELOPE PORE PROTEIN 24A, CHLOROPLASTIC-RELATED"/>
    <property type="match status" value="1"/>
</dbReference>
<reference evidence="15" key="1">
    <citation type="submission" date="2025-08" db="UniProtKB">
        <authorList>
            <consortium name="RefSeq"/>
        </authorList>
    </citation>
    <scope>IDENTIFICATION</scope>
    <source>
        <tissue evidence="15">Young leaves</tissue>
    </source>
</reference>
<keyword evidence="5" id="KW-0813">Transport</keyword>
<keyword evidence="8" id="KW-0934">Plastid</keyword>